<dbReference type="STRING" id="37360.A0A0G4IPS8"/>
<protein>
    <recommendedName>
        <fullName evidence="10">Lipoxygenase domain-containing protein</fullName>
    </recommendedName>
</protein>
<evidence type="ECO:0000256" key="3">
    <source>
        <dbReference type="ARBA" id="ARBA00023002"/>
    </source>
</evidence>
<evidence type="ECO:0000256" key="5">
    <source>
        <dbReference type="PROSITE-ProRule" id="PRU00152"/>
    </source>
</evidence>
<feature type="domain" description="Lipoxygenase" evidence="7">
    <location>
        <begin position="127"/>
        <end position="719"/>
    </location>
</feature>
<dbReference type="SMART" id="SM00308">
    <property type="entry name" value="LH2"/>
    <property type="match status" value="1"/>
</dbReference>
<dbReference type="InterPro" id="IPR036392">
    <property type="entry name" value="PLAT/LH2_dom_sf"/>
</dbReference>
<evidence type="ECO:0000256" key="4">
    <source>
        <dbReference type="ARBA" id="ARBA00023098"/>
    </source>
</evidence>
<evidence type="ECO:0000313" key="9">
    <source>
        <dbReference type="Proteomes" id="UP000039324"/>
    </source>
</evidence>
<dbReference type="GO" id="GO:0034440">
    <property type="term" value="P:lipid oxidation"/>
    <property type="evidence" value="ECO:0007669"/>
    <property type="project" value="InterPro"/>
</dbReference>
<dbReference type="GO" id="GO:0016702">
    <property type="term" value="F:oxidoreductase activity, acting on single donors with incorporation of molecular oxygen, incorporation of two atoms of oxygen"/>
    <property type="evidence" value="ECO:0007669"/>
    <property type="project" value="InterPro"/>
</dbReference>
<keyword evidence="9" id="KW-1185">Reference proteome</keyword>
<dbReference type="EMBL" id="CDSF01000079">
    <property type="protein sequence ID" value="CEO97358.1"/>
    <property type="molecule type" value="Genomic_DNA"/>
</dbReference>
<dbReference type="PANTHER" id="PTHR11771">
    <property type="entry name" value="LIPOXYGENASE"/>
    <property type="match status" value="1"/>
</dbReference>
<evidence type="ECO:0000256" key="2">
    <source>
        <dbReference type="ARBA" id="ARBA00022964"/>
    </source>
</evidence>
<proteinExistence type="predicted"/>
<dbReference type="SUPFAM" id="SSF49723">
    <property type="entry name" value="Lipase/lipooxygenase domain (PLAT/LH2 domain)"/>
    <property type="match status" value="1"/>
</dbReference>
<dbReference type="PRINTS" id="PR00087">
    <property type="entry name" value="LIPOXYGENASE"/>
</dbReference>
<dbReference type="Pfam" id="PF01477">
    <property type="entry name" value="PLAT"/>
    <property type="match status" value="1"/>
</dbReference>
<dbReference type="Pfam" id="PF00305">
    <property type="entry name" value="Lipoxygenase"/>
    <property type="match status" value="2"/>
</dbReference>
<dbReference type="AlphaFoldDB" id="A0A0G4IPS8"/>
<dbReference type="InterPro" id="IPR036226">
    <property type="entry name" value="LipOase_C_sf"/>
</dbReference>
<dbReference type="InterPro" id="IPR013819">
    <property type="entry name" value="LipOase_C"/>
</dbReference>
<comment type="caution">
    <text evidence="5">Lacks conserved residue(s) required for the propagation of feature annotation.</text>
</comment>
<feature type="domain" description="PLAT" evidence="6">
    <location>
        <begin position="5"/>
        <end position="128"/>
    </location>
</feature>
<dbReference type="OMA" id="DSPGNRY"/>
<dbReference type="PROSITE" id="PS51393">
    <property type="entry name" value="LIPOXYGENASE_3"/>
    <property type="match status" value="1"/>
</dbReference>
<evidence type="ECO:0000256" key="1">
    <source>
        <dbReference type="ARBA" id="ARBA00022723"/>
    </source>
</evidence>
<keyword evidence="4" id="KW-0443">Lipid metabolism</keyword>
<dbReference type="OrthoDB" id="407298at2759"/>
<keyword evidence="3" id="KW-0560">Oxidoreductase</keyword>
<evidence type="ECO:0000259" key="7">
    <source>
        <dbReference type="PROSITE" id="PS51393"/>
    </source>
</evidence>
<dbReference type="GO" id="GO:0046872">
    <property type="term" value="F:metal ion binding"/>
    <property type="evidence" value="ECO:0007669"/>
    <property type="project" value="UniProtKB-KW"/>
</dbReference>
<dbReference type="Gene3D" id="1.20.245.10">
    <property type="entry name" value="Lipoxygenase-1, Domain 5"/>
    <property type="match status" value="1"/>
</dbReference>
<dbReference type="Proteomes" id="UP000039324">
    <property type="component" value="Unassembled WGS sequence"/>
</dbReference>
<keyword evidence="1" id="KW-0479">Metal-binding</keyword>
<dbReference type="SUPFAM" id="SSF48484">
    <property type="entry name" value="Lipoxigenase"/>
    <property type="match status" value="1"/>
</dbReference>
<organism evidence="8 9">
    <name type="scientific">Plasmodiophora brassicae</name>
    <name type="common">Clubroot disease agent</name>
    <dbReference type="NCBI Taxonomy" id="37360"/>
    <lineage>
        <taxon>Eukaryota</taxon>
        <taxon>Sar</taxon>
        <taxon>Rhizaria</taxon>
        <taxon>Endomyxa</taxon>
        <taxon>Phytomyxea</taxon>
        <taxon>Plasmodiophorida</taxon>
        <taxon>Plasmodiophoridae</taxon>
        <taxon>Plasmodiophora</taxon>
    </lineage>
</organism>
<dbReference type="Gene3D" id="2.60.60.20">
    <property type="entry name" value="PLAT/LH2 domain"/>
    <property type="match status" value="1"/>
</dbReference>
<evidence type="ECO:0000259" key="6">
    <source>
        <dbReference type="PROSITE" id="PS50095"/>
    </source>
</evidence>
<dbReference type="Gene3D" id="3.10.450.60">
    <property type="match status" value="1"/>
</dbReference>
<sequence>MASREAYTITIKTGERLFLASDARLELVLYSSDGRHEAGPFRLKSPWSLVERHHGNATEIYTFDDMKNIGDIAAVKLTSSRGLRPIFNSLFINQIHVRQTARGIETVIPVYSWIRPGTERYFFGGDGRIPNDPRLPSRIKEYRAADIAFQATIYNSATFARIPDTPVGLCSNYLSLPMDEQFDSIKATMVFTSVISTMVEQEYMQVLNGGSGSWDSYDEIKELFGSNGRLLSNVARNWYTDETMGKQYLNGINPYLIKLVKGSFPSDFPVSEKTLSSKVAVLHGKNIHSEIASGKFCYLDYNPMLAEFVDVLNKERAAKKPGMSDRYLAAPFCLFYYVDAVRTIVPVAIQLKKGGKTYYPTAADDSDVAKNEWILAKIWVNAADAQIHQLVTHFMSKHMITEAFALATHRALSPAHPLMRLLKPNLLSTMAINALARQRYLLLRAYEGTFVNVVSRLLPQIQDLFSIGDQMIPLVQRAFSFWTVESMSPIVCLETNGFDSNTKSPLVDEDGVYPWREDVLLVYDAIKSFVTEYVHIYYKGDDKLVAGDNELSSWRNELLAVLPGKSIPEINSQKVVIELVTNLIYTASAGHSAINFNQYEYYSFVPNHPARMRLPIPEELGKPITTQVILDSLPNKTQSVQSMALAKSLSEYSNNEVFLGKPAQDTLHSDSGARITLEHFVGRLEEIQETIKARNNCEPRKQEPYVWLMPHMITNSIAI</sequence>
<gene>
    <name evidence="8" type="ORF">PBRA_000703</name>
</gene>
<keyword evidence="2" id="KW-0223">Dioxygenase</keyword>
<reference evidence="8 9" key="1">
    <citation type="submission" date="2015-02" db="EMBL/GenBank/DDBJ databases">
        <authorList>
            <person name="Chooi Y.-H."/>
        </authorList>
    </citation>
    <scope>NUCLEOTIDE SEQUENCE [LARGE SCALE GENOMIC DNA]</scope>
    <source>
        <strain evidence="8">E3</strain>
    </source>
</reference>
<dbReference type="PROSITE" id="PS50095">
    <property type="entry name" value="PLAT"/>
    <property type="match status" value="1"/>
</dbReference>
<dbReference type="InterPro" id="IPR000907">
    <property type="entry name" value="LipOase"/>
</dbReference>
<accession>A0A0G4IPS8</accession>
<evidence type="ECO:0008006" key="10">
    <source>
        <dbReference type="Google" id="ProtNLM"/>
    </source>
</evidence>
<name>A0A0G4IPS8_PLABS</name>
<dbReference type="InterPro" id="IPR001024">
    <property type="entry name" value="PLAT/LH2_dom"/>
</dbReference>
<evidence type="ECO:0000313" key="8">
    <source>
        <dbReference type="EMBL" id="CEO97358.1"/>
    </source>
</evidence>